<reference evidence="3 4" key="1">
    <citation type="journal article" date="2013" name="Genome Biol. Evol.">
        <title>Life in an arsenic-containing gold mine: genome and physiology of the autotrophic arsenite-oxidizing bacterium rhizobium sp. NT-26.</title>
        <authorList>
            <person name="Andres J."/>
            <person name="Arsene-Ploetze F."/>
            <person name="Barbe V."/>
            <person name="Brochier-Armanet C."/>
            <person name="Cleiss-Arnold J."/>
            <person name="Coppee J.Y."/>
            <person name="Dillies M.A."/>
            <person name="Geist"/>
            <person name="L"/>
            <person name="Joublin A."/>
            <person name="Koechler S."/>
            <person name="Lassalle F."/>
            <person name="Marchal M."/>
            <person name="Medigue C."/>
            <person name="Muller D."/>
            <person name="Nesme X."/>
            <person name="Plewniak F."/>
            <person name="Proux C."/>
            <person name="Ramirez-Bahena M.H."/>
            <person name="Schenowitz C."/>
            <person name="Sismeiro O."/>
            <person name="Vallenet D."/>
            <person name="Santini J.M."/>
            <person name="Bertin P.N."/>
        </authorList>
    </citation>
    <scope>NUCLEOTIDE SEQUENCE [LARGE SCALE GENOMIC DNA]</scope>
    <source>
        <strain evidence="3 4">NT-26</strain>
    </source>
</reference>
<evidence type="ECO:0000259" key="2">
    <source>
        <dbReference type="Pfam" id="PF13476"/>
    </source>
</evidence>
<name>L0NB36_9HYPH</name>
<dbReference type="PANTHER" id="PTHR32114:SF2">
    <property type="entry name" value="ABC TRANSPORTER ABCH.3"/>
    <property type="match status" value="1"/>
</dbReference>
<evidence type="ECO:0000256" key="1">
    <source>
        <dbReference type="SAM" id="Coils"/>
    </source>
</evidence>
<protein>
    <recommendedName>
        <fullName evidence="2">Rad50/SbcC-type AAA domain-containing protein</fullName>
    </recommendedName>
</protein>
<evidence type="ECO:0000313" key="4">
    <source>
        <dbReference type="Proteomes" id="UP000010792"/>
    </source>
</evidence>
<feature type="coiled-coil region" evidence="1">
    <location>
        <begin position="383"/>
        <end position="467"/>
    </location>
</feature>
<keyword evidence="4" id="KW-1185">Reference proteome</keyword>
<proteinExistence type="predicted"/>
<gene>
    <name evidence="3" type="ORF">NT26_0360</name>
</gene>
<feature type="domain" description="Rad50/SbcC-type AAA" evidence="2">
    <location>
        <begin position="5"/>
        <end position="232"/>
    </location>
</feature>
<dbReference type="RefSeq" id="WP_052637082.1">
    <property type="nucleotide sequence ID" value="NZ_FO082820.1"/>
</dbReference>
<dbReference type="STRING" id="1125847.NT26_0360"/>
<dbReference type="InterPro" id="IPR027417">
    <property type="entry name" value="P-loop_NTPase"/>
</dbReference>
<dbReference type="PANTHER" id="PTHR32114">
    <property type="entry name" value="ABC TRANSPORTER ABCH.3"/>
    <property type="match status" value="1"/>
</dbReference>
<dbReference type="OrthoDB" id="9795626at2"/>
<organism evidence="3 4">
    <name type="scientific">Pseudorhizobium banfieldiae</name>
    <dbReference type="NCBI Taxonomy" id="1125847"/>
    <lineage>
        <taxon>Bacteria</taxon>
        <taxon>Pseudomonadati</taxon>
        <taxon>Pseudomonadota</taxon>
        <taxon>Alphaproteobacteria</taxon>
        <taxon>Hyphomicrobiales</taxon>
        <taxon>Rhizobiaceae</taxon>
        <taxon>Rhizobium/Agrobacterium group</taxon>
        <taxon>Pseudorhizobium</taxon>
    </lineage>
</organism>
<accession>L0NB36</accession>
<dbReference type="Proteomes" id="UP000010792">
    <property type="component" value="Chromosome"/>
</dbReference>
<dbReference type="GO" id="GO:0006302">
    <property type="term" value="P:double-strand break repair"/>
    <property type="evidence" value="ECO:0007669"/>
    <property type="project" value="InterPro"/>
</dbReference>
<keyword evidence="1" id="KW-0175">Coiled coil</keyword>
<feature type="coiled-coil region" evidence="1">
    <location>
        <begin position="181"/>
        <end position="278"/>
    </location>
</feature>
<dbReference type="KEGG" id="rht:NT26_0360"/>
<dbReference type="Gene3D" id="3.40.50.300">
    <property type="entry name" value="P-loop containing nucleotide triphosphate hydrolases"/>
    <property type="match status" value="2"/>
</dbReference>
<sequence>MLIQRIELANWRSFYGVNAFFTSDDPEKNVTLIRAENGVGKTSLLAAINWCFFNILPAESEFENPQELVNKFAASHDGVTKATVEIDFKHDGKRYRASRTYDQRTRTTEALRMVDLRAGGEVPTSQSRPDRFINSVIPREMAPHFFFYGEATSRYTGATGAKKFGEAVKGILGSTVARMALEDLKKACQEYNRQASDNTSAEAQATEREIEQNDLKIAGYEDDLAKIDEEIEAASKRMDRLGQELAGTKPAKEAQARRNRIENQLAAKETEKTKAATRSSSWMQNFVTAILAEELMSEAADVIQAEETRRKLPSPYDKKLVNEILEDNLCICGRPVTEGSVEHEHIKTLLDSAGDQAVMSRVMSTREALGRFEQRAERAWSEFERNNEDLRRVESEIQRLDAELTDISKELAANPITDIAEKEAARERAKRQRDQAIDRKAGLRATITNLQRDTADLVRKRDELIRKSDAAKRYVKRAQLSAALMARLESRLSAEEEAARSTIEGDIDLIVQRFMRKPAKVKLDKDYQLRLYDEHGVEVAKSTGENQLLGLAFTGAIAKFAKTREDDDDDILLPGTVAPLVVDSPFGHLDPLYRRGVAEFLPNLASQVILLVSTSQASDVVMTTLAEKVGQQYLLTRHNRDDGAEKQPEVITIGGTTYDLTTYNSQIDGTRITEVV</sequence>
<dbReference type="EMBL" id="FO082820">
    <property type="protein sequence ID" value="CCF18084.1"/>
    <property type="molecule type" value="Genomic_DNA"/>
</dbReference>
<dbReference type="AlphaFoldDB" id="L0NB36"/>
<evidence type="ECO:0000313" key="3">
    <source>
        <dbReference type="EMBL" id="CCF18084.1"/>
    </source>
</evidence>
<dbReference type="InterPro" id="IPR038729">
    <property type="entry name" value="Rad50/SbcC_AAA"/>
</dbReference>
<dbReference type="GO" id="GO:0016887">
    <property type="term" value="F:ATP hydrolysis activity"/>
    <property type="evidence" value="ECO:0007669"/>
    <property type="project" value="InterPro"/>
</dbReference>
<dbReference type="Pfam" id="PF13476">
    <property type="entry name" value="AAA_23"/>
    <property type="match status" value="1"/>
</dbReference>
<dbReference type="SUPFAM" id="SSF52540">
    <property type="entry name" value="P-loop containing nucleoside triphosphate hydrolases"/>
    <property type="match status" value="1"/>
</dbReference>